<keyword evidence="3" id="KW-1185">Reference proteome</keyword>
<name>A0A151AKQ1_9CLOT</name>
<evidence type="ECO:0000313" key="3">
    <source>
        <dbReference type="Proteomes" id="UP000075374"/>
    </source>
</evidence>
<reference evidence="2 3" key="1">
    <citation type="submission" date="2016-02" db="EMBL/GenBank/DDBJ databases">
        <title>Genome sequence of Clostridium colicanis DSM 13634.</title>
        <authorList>
            <person name="Poehlein A."/>
            <person name="Daniel R."/>
        </authorList>
    </citation>
    <scope>NUCLEOTIDE SEQUENCE [LARGE SCALE GENOMIC DNA]</scope>
    <source>
        <strain evidence="2 3">DSM 13634</strain>
    </source>
</reference>
<dbReference type="AlphaFoldDB" id="A0A151AKQ1"/>
<dbReference type="PATRIC" id="fig|1121305.3.peg.2194"/>
<accession>A0A151AKQ1</accession>
<proteinExistence type="predicted"/>
<evidence type="ECO:0000259" key="1">
    <source>
        <dbReference type="Pfam" id="PF14266"/>
    </source>
</evidence>
<dbReference type="Proteomes" id="UP000075374">
    <property type="component" value="Unassembled WGS sequence"/>
</dbReference>
<dbReference type="RefSeq" id="WP_061858992.1">
    <property type="nucleotide sequence ID" value="NZ_LTBB01000012.1"/>
</dbReference>
<feature type="domain" description="Putative component of 'biosynthetic module'" evidence="1">
    <location>
        <begin position="197"/>
        <end position="302"/>
    </location>
</feature>
<dbReference type="STRING" id="1121305.CLCOL_21920"/>
<comment type="caution">
    <text evidence="2">The sequence shown here is derived from an EMBL/GenBank/DDBJ whole genome shotgun (WGS) entry which is preliminary data.</text>
</comment>
<dbReference type="InterPro" id="IPR025647">
    <property type="entry name" value="YceG_bac"/>
</dbReference>
<organism evidence="2 3">
    <name type="scientific">Clostridium colicanis DSM 13634</name>
    <dbReference type="NCBI Taxonomy" id="1121305"/>
    <lineage>
        <taxon>Bacteria</taxon>
        <taxon>Bacillati</taxon>
        <taxon>Bacillota</taxon>
        <taxon>Clostridia</taxon>
        <taxon>Eubacteriales</taxon>
        <taxon>Clostridiaceae</taxon>
        <taxon>Clostridium</taxon>
    </lineage>
</organism>
<evidence type="ECO:0000313" key="2">
    <source>
        <dbReference type="EMBL" id="KYH28239.1"/>
    </source>
</evidence>
<feature type="domain" description="Putative component of 'biosynthetic module'" evidence="1">
    <location>
        <begin position="54"/>
        <end position="180"/>
    </location>
</feature>
<sequence>MSNFNKEETLERKRTETEAFKINEELMEMLHDESSGCYVPWQFANYKVHADTLKTTYDEVILWGKQEAMIRPGWQVKGKGVIIPNIFAKVSGVHRDVKLYREQVSALVKEENTLFFKKFPLYKQRLPKDVNKIYSKMLKKNGEIDKGKLLTSEYWKYKRLNSALQESIADKIIEFCKISSFWKYKTYKVKLRFSLINRIIEFFYSLIYKESKDEDMMKISIFAILTNLDEELLDLLQNFDYPLKVPKIIIYNNNERKSLTFADAVTLMFMNSMGVDIIIFNPGGTSDIENYVKEDFYDTHRLEEIHPNLPYRRNIIYRLARK</sequence>
<dbReference type="EMBL" id="LTBB01000012">
    <property type="protein sequence ID" value="KYH28239.1"/>
    <property type="molecule type" value="Genomic_DNA"/>
</dbReference>
<gene>
    <name evidence="2" type="ORF">CLCOL_21920</name>
</gene>
<protein>
    <recommendedName>
        <fullName evidence="1">Putative component of 'biosynthetic module' domain-containing protein</fullName>
    </recommendedName>
</protein>
<dbReference type="Pfam" id="PF14266">
    <property type="entry name" value="YceG_bac"/>
    <property type="match status" value="2"/>
</dbReference>